<name>A0A3B0TMR1_9ZZZZ</name>
<protein>
    <submittedName>
        <fullName evidence="1">Uncharacterized protein</fullName>
    </submittedName>
</protein>
<dbReference type="PROSITE" id="PS51257">
    <property type="entry name" value="PROKAR_LIPOPROTEIN"/>
    <property type="match status" value="1"/>
</dbReference>
<dbReference type="EMBL" id="UOEN01000173">
    <property type="protein sequence ID" value="VAW13499.1"/>
    <property type="molecule type" value="Genomic_DNA"/>
</dbReference>
<proteinExistence type="predicted"/>
<accession>A0A3B0TMR1</accession>
<evidence type="ECO:0000313" key="1">
    <source>
        <dbReference type="EMBL" id="VAW13499.1"/>
    </source>
</evidence>
<feature type="non-terminal residue" evidence="1">
    <location>
        <position position="51"/>
    </location>
</feature>
<reference evidence="1" key="1">
    <citation type="submission" date="2018-06" db="EMBL/GenBank/DDBJ databases">
        <authorList>
            <person name="Zhirakovskaya E."/>
        </authorList>
    </citation>
    <scope>NUCLEOTIDE SEQUENCE</scope>
</reference>
<sequence length="51" mass="5614">MKKNIWEKPRLYSTLALVASLACLEQNTSAFAAEKDAKPDNTGFEEIVVTA</sequence>
<gene>
    <name evidence="1" type="ORF">MNBD_BACTEROID05-51</name>
</gene>
<organism evidence="1">
    <name type="scientific">hydrothermal vent metagenome</name>
    <dbReference type="NCBI Taxonomy" id="652676"/>
    <lineage>
        <taxon>unclassified sequences</taxon>
        <taxon>metagenomes</taxon>
        <taxon>ecological metagenomes</taxon>
    </lineage>
</organism>
<dbReference type="AlphaFoldDB" id="A0A3B0TMR1"/>